<evidence type="ECO:0000313" key="1">
    <source>
        <dbReference type="EMBL" id="CCO14876.1"/>
    </source>
</evidence>
<dbReference type="KEGG" id="bpg:Bathy02g05485"/>
<gene>
    <name evidence="1" type="ORF">Bathy02g05485</name>
</gene>
<dbReference type="Proteomes" id="UP000198341">
    <property type="component" value="Chromosome 2"/>
</dbReference>
<name>K8EAS4_9CHLO</name>
<reference evidence="1 2" key="1">
    <citation type="submission" date="2011-10" db="EMBL/GenBank/DDBJ databases">
        <authorList>
            <person name="Genoscope - CEA"/>
        </authorList>
    </citation>
    <scope>NUCLEOTIDE SEQUENCE [LARGE SCALE GENOMIC DNA]</scope>
    <source>
        <strain evidence="1 2">RCC 1105</strain>
    </source>
</reference>
<dbReference type="GeneID" id="19017663"/>
<dbReference type="RefSeq" id="XP_007514636.1">
    <property type="nucleotide sequence ID" value="XM_007514574.1"/>
</dbReference>
<proteinExistence type="predicted"/>
<protein>
    <submittedName>
        <fullName evidence="1">Uncharacterized protein</fullName>
    </submittedName>
</protein>
<evidence type="ECO:0000313" key="2">
    <source>
        <dbReference type="Proteomes" id="UP000198341"/>
    </source>
</evidence>
<keyword evidence="2" id="KW-1185">Reference proteome</keyword>
<sequence length="60" mass="6791">MELDGGSDSDNSDNIYGKTNFVEENCSFNFVSDIRFWGSSSRAEGLKQFFDVLTVRRKCA</sequence>
<organism evidence="1 2">
    <name type="scientific">Bathycoccus prasinos</name>
    <dbReference type="NCBI Taxonomy" id="41875"/>
    <lineage>
        <taxon>Eukaryota</taxon>
        <taxon>Viridiplantae</taxon>
        <taxon>Chlorophyta</taxon>
        <taxon>Mamiellophyceae</taxon>
        <taxon>Mamiellales</taxon>
        <taxon>Bathycoccaceae</taxon>
        <taxon>Bathycoccus</taxon>
    </lineage>
</organism>
<accession>K8EAS4</accession>
<dbReference type="EMBL" id="FO082277">
    <property type="protein sequence ID" value="CCO14876.1"/>
    <property type="molecule type" value="Genomic_DNA"/>
</dbReference>
<dbReference type="AlphaFoldDB" id="K8EAS4"/>